<accession>A0A0G4IPW3</accession>
<protein>
    <submittedName>
        <fullName evidence="2">Uncharacterized protein</fullName>
    </submittedName>
</protein>
<name>A0A0G4IPW3_PLABS</name>
<proteinExistence type="predicted"/>
<dbReference type="AlphaFoldDB" id="A0A0G4IPW3"/>
<dbReference type="Proteomes" id="UP000039324">
    <property type="component" value="Unassembled WGS sequence"/>
</dbReference>
<keyword evidence="3" id="KW-1185">Reference proteome</keyword>
<organism evidence="2 3">
    <name type="scientific">Plasmodiophora brassicae</name>
    <name type="common">Clubroot disease agent</name>
    <dbReference type="NCBI Taxonomy" id="37360"/>
    <lineage>
        <taxon>Eukaryota</taxon>
        <taxon>Sar</taxon>
        <taxon>Rhizaria</taxon>
        <taxon>Endomyxa</taxon>
        <taxon>Phytomyxea</taxon>
        <taxon>Plasmodiophorida</taxon>
        <taxon>Plasmodiophoridae</taxon>
        <taxon>Plasmodiophora</taxon>
    </lineage>
</organism>
<sequence>MFLRATPFRNPCRSVAALPAFQTPLHRICGEPAHTGQGVGDPGTKVVPCAGKSPRRSRSCHATPADVPATIAGQAGLAQGAVLQGQVRPTACTRSPTGTTRITLSGMLSLLEFANQMHSDSANLDSVGV</sequence>
<evidence type="ECO:0000313" key="2">
    <source>
        <dbReference type="EMBL" id="CEO97179.1"/>
    </source>
</evidence>
<reference evidence="2 3" key="1">
    <citation type="submission" date="2015-02" db="EMBL/GenBank/DDBJ databases">
        <authorList>
            <person name="Chooi Y.-H."/>
        </authorList>
    </citation>
    <scope>NUCLEOTIDE SEQUENCE [LARGE SCALE GENOMIC DNA]</scope>
    <source>
        <strain evidence="2">E3</strain>
    </source>
</reference>
<gene>
    <name evidence="2" type="ORF">PBRA_000524</name>
</gene>
<feature type="region of interest" description="Disordered" evidence="1">
    <location>
        <begin position="35"/>
        <end position="62"/>
    </location>
</feature>
<dbReference type="EMBL" id="CDSF01000079">
    <property type="protein sequence ID" value="CEO97179.1"/>
    <property type="molecule type" value="Genomic_DNA"/>
</dbReference>
<evidence type="ECO:0000256" key="1">
    <source>
        <dbReference type="SAM" id="MobiDB-lite"/>
    </source>
</evidence>
<evidence type="ECO:0000313" key="3">
    <source>
        <dbReference type="Proteomes" id="UP000039324"/>
    </source>
</evidence>